<accession>A0A9E8ZEJ4</accession>
<feature type="region of interest" description="Disordered" evidence="2">
    <location>
        <begin position="1"/>
        <end position="21"/>
    </location>
</feature>
<keyword evidence="3" id="KW-0418">Kinase</keyword>
<dbReference type="GO" id="GO:0016301">
    <property type="term" value="F:kinase activity"/>
    <property type="evidence" value="ECO:0007669"/>
    <property type="project" value="UniProtKB-KW"/>
</dbReference>
<dbReference type="EMBL" id="CP113797">
    <property type="protein sequence ID" value="WAL59745.1"/>
    <property type="molecule type" value="Genomic_DNA"/>
</dbReference>
<keyword evidence="1" id="KW-0175">Coiled coil</keyword>
<dbReference type="AlphaFoldDB" id="A0A9E8ZEJ4"/>
<evidence type="ECO:0000256" key="2">
    <source>
        <dbReference type="SAM" id="MobiDB-lite"/>
    </source>
</evidence>
<reference evidence="3" key="1">
    <citation type="submission" date="2022-12" db="EMBL/GenBank/DDBJ databases">
        <title>Polyphasic identification of a Novel Hot-Spring Cyanobacterium Ocullathermofonsia sinensis gen nov. sp. nov. and Genomic Insights on its Adaptations to the Thermal Habitat.</title>
        <authorList>
            <person name="Daroch M."/>
            <person name="Tang J."/>
            <person name="Jiang Y."/>
        </authorList>
    </citation>
    <scope>NUCLEOTIDE SEQUENCE</scope>
    <source>
        <strain evidence="3">PKUAC-SCTA174</strain>
    </source>
</reference>
<dbReference type="KEGG" id="tsin:OXH18_21625"/>
<name>A0A9E8ZEJ4_9CYAN</name>
<evidence type="ECO:0000313" key="4">
    <source>
        <dbReference type="Proteomes" id="UP001163152"/>
    </source>
</evidence>
<evidence type="ECO:0000313" key="3">
    <source>
        <dbReference type="EMBL" id="WAL59745.1"/>
    </source>
</evidence>
<protein>
    <submittedName>
        <fullName evidence="3">Histidine kinase</fullName>
    </submittedName>
</protein>
<proteinExistence type="predicted"/>
<gene>
    <name evidence="3" type="ORF">OXH18_21625</name>
</gene>
<dbReference type="Proteomes" id="UP001163152">
    <property type="component" value="Chromosome"/>
</dbReference>
<feature type="coiled-coil region" evidence="1">
    <location>
        <begin position="146"/>
        <end position="173"/>
    </location>
</feature>
<keyword evidence="3" id="KW-0808">Transferase</keyword>
<dbReference type="RefSeq" id="WP_268609539.1">
    <property type="nucleotide sequence ID" value="NZ_CP113797.1"/>
</dbReference>
<feature type="coiled-coil region" evidence="1">
    <location>
        <begin position="87"/>
        <end position="121"/>
    </location>
</feature>
<evidence type="ECO:0000256" key="1">
    <source>
        <dbReference type="SAM" id="Coils"/>
    </source>
</evidence>
<organism evidence="3 4">
    <name type="scientific">Thermocoleostomius sinensis A174</name>
    <dbReference type="NCBI Taxonomy" id="2016057"/>
    <lineage>
        <taxon>Bacteria</taxon>
        <taxon>Bacillati</taxon>
        <taxon>Cyanobacteriota</taxon>
        <taxon>Cyanophyceae</taxon>
        <taxon>Oculatellales</taxon>
        <taxon>Oculatellaceae</taxon>
        <taxon>Thermocoleostomius</taxon>
    </lineage>
</organism>
<sequence length="250" mass="28061">MSNSMKDRISTDLQKAKSEGTLRAERIRDIVKAAVSQTMSELKEGSVEIRSVVQDAIAAVVDFAGDKGKESQEEISASVEGVIEGISESRREEIAKTQAKIDELQAQMAEQEQQLDSEIDGAIVQVETSEKTTSDIKALIEAAVKAVREREEFAGLREQYAKLRTKLEVVEANLKVRYGDRYDEVKQHLDNAKTWYDNAKVKAETKGVDPVQEKQLEFETKLGEAGASLARKEEQVKQRLRELWKTVTKM</sequence>
<keyword evidence="4" id="KW-1185">Reference proteome</keyword>